<organism evidence="1 2">
    <name type="scientific">Scopulibacillus darangshiensis</name>
    <dbReference type="NCBI Taxonomy" id="442528"/>
    <lineage>
        <taxon>Bacteria</taxon>
        <taxon>Bacillati</taxon>
        <taxon>Bacillota</taxon>
        <taxon>Bacilli</taxon>
        <taxon>Bacillales</taxon>
        <taxon>Sporolactobacillaceae</taxon>
        <taxon>Scopulibacillus</taxon>
    </lineage>
</organism>
<proteinExistence type="predicted"/>
<dbReference type="OrthoDB" id="8441856at2"/>
<evidence type="ECO:0000313" key="1">
    <source>
        <dbReference type="EMBL" id="TCP23790.1"/>
    </source>
</evidence>
<comment type="caution">
    <text evidence="1">The sequence shown here is derived from an EMBL/GenBank/DDBJ whole genome shotgun (WGS) entry which is preliminary data.</text>
</comment>
<accession>A0A4R2NPT3</accession>
<dbReference type="SUPFAM" id="SSF53335">
    <property type="entry name" value="S-adenosyl-L-methionine-dependent methyltransferases"/>
    <property type="match status" value="1"/>
</dbReference>
<dbReference type="RefSeq" id="WP_132747194.1">
    <property type="nucleotide sequence ID" value="NZ_SLXK01000028.1"/>
</dbReference>
<dbReference type="EMBL" id="SLXK01000028">
    <property type="protein sequence ID" value="TCP23790.1"/>
    <property type="molecule type" value="Genomic_DNA"/>
</dbReference>
<keyword evidence="2" id="KW-1185">Reference proteome</keyword>
<evidence type="ECO:0008006" key="3">
    <source>
        <dbReference type="Google" id="ProtNLM"/>
    </source>
</evidence>
<dbReference type="InterPro" id="IPR029063">
    <property type="entry name" value="SAM-dependent_MTases_sf"/>
</dbReference>
<dbReference type="Gene3D" id="3.40.50.150">
    <property type="entry name" value="Vaccinia Virus protein VP39"/>
    <property type="match status" value="1"/>
</dbReference>
<dbReference type="Proteomes" id="UP000295416">
    <property type="component" value="Unassembled WGS sequence"/>
</dbReference>
<protein>
    <recommendedName>
        <fullName evidence="3">Methyltransferase family protein</fullName>
    </recommendedName>
</protein>
<reference evidence="1 2" key="1">
    <citation type="submission" date="2019-03" db="EMBL/GenBank/DDBJ databases">
        <title>Genomic Encyclopedia of Type Strains, Phase IV (KMG-IV): sequencing the most valuable type-strain genomes for metagenomic binning, comparative biology and taxonomic classification.</title>
        <authorList>
            <person name="Goeker M."/>
        </authorList>
    </citation>
    <scope>NUCLEOTIDE SEQUENCE [LARGE SCALE GENOMIC DNA]</scope>
    <source>
        <strain evidence="1 2">DSM 19377</strain>
    </source>
</reference>
<sequence length="208" mass="23810">MSDSLNSGNRKKIVKGDDKDILLALKKLIDPSYSLLDVGCGLCSSLSEYNCKIIAGLEIHRPYLEQRKCKHPHIIPINANALEMDKLFLPKTFTTVLFNDSIEHFKKRDGIHLLNIAEEIATDKVIVFTPRGYFPQKDFDYFNMGGEKYQKHRSGWESRDFLDMGYNVTIFKDFHGPNNSSFRQAYGDNHPPIDAILAWKDIAKKQAN</sequence>
<name>A0A4R2NPT3_9BACL</name>
<dbReference type="AlphaFoldDB" id="A0A4R2NPT3"/>
<evidence type="ECO:0000313" key="2">
    <source>
        <dbReference type="Proteomes" id="UP000295416"/>
    </source>
</evidence>
<gene>
    <name evidence="1" type="ORF">EV207_12813</name>
</gene>